<gene>
    <name evidence="4" type="primary">LOC106079592</name>
</gene>
<dbReference type="InterPro" id="IPR014716">
    <property type="entry name" value="Fibrinogen_a/b/g_C_1"/>
</dbReference>
<sequence>MSKMVSTVMSDMATALSKLEDRMATVHNASQRSFRHLQGHVINLNNSMQDLSERIFQLSNKRQHELSIQSLDKSRTVLDNLNIQLLFNANRLSSLEAAMLNHSMRHCGRTNNELLQEVKLYRLEEQGKLTKEEVVQLQDRVKSLEASVGRLQVHGKTVDTKLSQMLRYAPVSQRILSHVTELKNEVDNLILNVPKDCQEYFTRGQRNNGSYAIYWPDIGRTQKIYCIMISDKLATQNSSGQGVAENAISNIDANEDTFKSSPITSTQTADHVAVHLHDQSDQFLTEDDNTRAGGWTVIQRRVDGSANFTVTWDEYTRGFGDPSRDYWAGNNFIHAVTCSSNHELWIRMEDINSEIWEARYDTFKVSSENDNYRLLVAGYKGNATDALRYSNTMAFSTMDRDNDDSASHCAEYNGGGWWYSQCHVSNLNGPFSVGMVWYNREGKDWIQLKSTIMMIRQSRRLTLR</sequence>
<name>A0A9W3B9P2_BIOGL</name>
<dbReference type="InterPro" id="IPR036056">
    <property type="entry name" value="Fibrinogen-like_C"/>
</dbReference>
<feature type="domain" description="Fibrinogen C-terminal" evidence="2">
    <location>
        <begin position="188"/>
        <end position="459"/>
    </location>
</feature>
<evidence type="ECO:0000313" key="4">
    <source>
        <dbReference type="RefSeq" id="XP_055896144.1"/>
    </source>
</evidence>
<dbReference type="Pfam" id="PF00147">
    <property type="entry name" value="Fibrinogen_C"/>
    <property type="match status" value="1"/>
</dbReference>
<keyword evidence="3" id="KW-1185">Reference proteome</keyword>
<reference evidence="4" key="1">
    <citation type="submission" date="2025-08" db="UniProtKB">
        <authorList>
            <consortium name="RefSeq"/>
        </authorList>
    </citation>
    <scope>IDENTIFICATION</scope>
</reference>
<dbReference type="GO" id="GO:0005615">
    <property type="term" value="C:extracellular space"/>
    <property type="evidence" value="ECO:0007669"/>
    <property type="project" value="TreeGrafter"/>
</dbReference>
<dbReference type="GeneID" id="106079592"/>
<evidence type="ECO:0000256" key="1">
    <source>
        <dbReference type="ARBA" id="ARBA00023157"/>
    </source>
</evidence>
<organism evidence="3 4">
    <name type="scientific">Biomphalaria glabrata</name>
    <name type="common">Bloodfluke planorb</name>
    <name type="synonym">Freshwater snail</name>
    <dbReference type="NCBI Taxonomy" id="6526"/>
    <lineage>
        <taxon>Eukaryota</taxon>
        <taxon>Metazoa</taxon>
        <taxon>Spiralia</taxon>
        <taxon>Lophotrochozoa</taxon>
        <taxon>Mollusca</taxon>
        <taxon>Gastropoda</taxon>
        <taxon>Heterobranchia</taxon>
        <taxon>Euthyneura</taxon>
        <taxon>Panpulmonata</taxon>
        <taxon>Hygrophila</taxon>
        <taxon>Lymnaeoidea</taxon>
        <taxon>Planorbidae</taxon>
        <taxon>Biomphalaria</taxon>
    </lineage>
</organism>
<dbReference type="RefSeq" id="XP_055896144.1">
    <property type="nucleotide sequence ID" value="XM_056040169.1"/>
</dbReference>
<dbReference type="PROSITE" id="PS51406">
    <property type="entry name" value="FIBRINOGEN_C_2"/>
    <property type="match status" value="1"/>
</dbReference>
<dbReference type="InterPro" id="IPR002181">
    <property type="entry name" value="Fibrinogen_a/b/g_C_dom"/>
</dbReference>
<evidence type="ECO:0000313" key="3">
    <source>
        <dbReference type="Proteomes" id="UP001165740"/>
    </source>
</evidence>
<keyword evidence="1" id="KW-1015">Disulfide bond</keyword>
<evidence type="ECO:0000259" key="2">
    <source>
        <dbReference type="PROSITE" id="PS51406"/>
    </source>
</evidence>
<dbReference type="OMA" id="EETENTC"/>
<dbReference type="OrthoDB" id="9990035at2759"/>
<dbReference type="CDD" id="cd00087">
    <property type="entry name" value="FReD"/>
    <property type="match status" value="1"/>
</dbReference>
<dbReference type="PANTHER" id="PTHR19143">
    <property type="entry name" value="FIBRINOGEN/TENASCIN/ANGIOPOEITIN"/>
    <property type="match status" value="1"/>
</dbReference>
<dbReference type="SUPFAM" id="SSF56496">
    <property type="entry name" value="Fibrinogen C-terminal domain-like"/>
    <property type="match status" value="1"/>
</dbReference>
<protein>
    <submittedName>
        <fullName evidence="4">Protein scabrous-like</fullName>
    </submittedName>
</protein>
<dbReference type="InterPro" id="IPR050373">
    <property type="entry name" value="Fibrinogen_C-term_domain"/>
</dbReference>
<dbReference type="InterPro" id="IPR020837">
    <property type="entry name" value="Fibrinogen_CS"/>
</dbReference>
<dbReference type="Proteomes" id="UP001165740">
    <property type="component" value="Chromosome 9"/>
</dbReference>
<accession>A0A9W3B9P2</accession>
<proteinExistence type="predicted"/>
<dbReference type="PROSITE" id="PS00514">
    <property type="entry name" value="FIBRINOGEN_C_1"/>
    <property type="match status" value="1"/>
</dbReference>
<dbReference type="AlphaFoldDB" id="A0A9W3B9P2"/>
<dbReference type="SMART" id="SM00186">
    <property type="entry name" value="FBG"/>
    <property type="match status" value="1"/>
</dbReference>
<dbReference type="Gene3D" id="3.90.215.10">
    <property type="entry name" value="Gamma Fibrinogen, chain A, domain 1"/>
    <property type="match status" value="1"/>
</dbReference>